<comment type="similarity">
    <text evidence="1 4">Belongs to the enoyl-CoA hydratase/isomerase family.</text>
</comment>
<keyword evidence="3 5" id="KW-0456">Lyase</keyword>
<dbReference type="KEGG" id="boz:DBV39_02175"/>
<gene>
    <name evidence="5" type="ORF">DBV39_02175</name>
</gene>
<evidence type="ECO:0000256" key="1">
    <source>
        <dbReference type="ARBA" id="ARBA00005254"/>
    </source>
</evidence>
<evidence type="ECO:0000313" key="5">
    <source>
        <dbReference type="EMBL" id="AWB32715.1"/>
    </source>
</evidence>
<dbReference type="PANTHER" id="PTHR11941:SF169">
    <property type="entry name" value="(7AS)-7A-METHYL-1,5-DIOXO-2,3,5,6,7,7A-HEXAHYDRO-1H-INDENE-CARBOXYL-COA HYDROLASE"/>
    <property type="match status" value="1"/>
</dbReference>
<organism evidence="5 6">
    <name type="scientific">Orrella marina</name>
    <dbReference type="NCBI Taxonomy" id="2163011"/>
    <lineage>
        <taxon>Bacteria</taxon>
        <taxon>Pseudomonadati</taxon>
        <taxon>Pseudomonadota</taxon>
        <taxon>Betaproteobacteria</taxon>
        <taxon>Burkholderiales</taxon>
        <taxon>Alcaligenaceae</taxon>
        <taxon>Orrella</taxon>
    </lineage>
</organism>
<evidence type="ECO:0000256" key="3">
    <source>
        <dbReference type="ARBA" id="ARBA00023239"/>
    </source>
</evidence>
<dbReference type="Proteomes" id="UP000244571">
    <property type="component" value="Chromosome"/>
</dbReference>
<evidence type="ECO:0000313" key="6">
    <source>
        <dbReference type="Proteomes" id="UP000244571"/>
    </source>
</evidence>
<accession>A0A2R4XFZ1</accession>
<dbReference type="CDD" id="cd06558">
    <property type="entry name" value="crotonase-like"/>
    <property type="match status" value="1"/>
</dbReference>
<dbReference type="SUPFAM" id="SSF52096">
    <property type="entry name" value="ClpP/crotonase"/>
    <property type="match status" value="1"/>
</dbReference>
<keyword evidence="2" id="KW-0443">Lipid metabolism</keyword>
<protein>
    <submittedName>
        <fullName evidence="5">Enoyl-CoA hydratase</fullName>
        <ecNumber evidence="5">4.2.1.17</ecNumber>
    </submittedName>
</protein>
<dbReference type="Pfam" id="PF00378">
    <property type="entry name" value="ECH_1"/>
    <property type="match status" value="1"/>
</dbReference>
<dbReference type="PANTHER" id="PTHR11941">
    <property type="entry name" value="ENOYL-COA HYDRATASE-RELATED"/>
    <property type="match status" value="1"/>
</dbReference>
<dbReference type="Gene3D" id="1.10.12.10">
    <property type="entry name" value="Lyase 2-enoyl-coa Hydratase, Chain A, domain 2"/>
    <property type="match status" value="1"/>
</dbReference>
<dbReference type="Gene3D" id="3.90.226.10">
    <property type="entry name" value="2-enoyl-CoA Hydratase, Chain A, domain 1"/>
    <property type="match status" value="1"/>
</dbReference>
<dbReference type="InterPro" id="IPR029045">
    <property type="entry name" value="ClpP/crotonase-like_dom_sf"/>
</dbReference>
<dbReference type="InterPro" id="IPR001753">
    <property type="entry name" value="Enoyl-CoA_hydra/iso"/>
</dbReference>
<dbReference type="InterPro" id="IPR018376">
    <property type="entry name" value="Enoyl-CoA_hyd/isom_CS"/>
</dbReference>
<dbReference type="GO" id="GO:0004300">
    <property type="term" value="F:enoyl-CoA hydratase activity"/>
    <property type="evidence" value="ECO:0007669"/>
    <property type="project" value="UniProtKB-EC"/>
</dbReference>
<reference evidence="5 6" key="1">
    <citation type="submission" date="2018-04" db="EMBL/GenBank/DDBJ databases">
        <title>Bordetella sp. HZ20 isolated from seawater.</title>
        <authorList>
            <person name="Sun C."/>
        </authorList>
    </citation>
    <scope>NUCLEOTIDE SEQUENCE [LARGE SCALE GENOMIC DNA]</scope>
    <source>
        <strain evidence="5 6">HZ20</strain>
    </source>
</reference>
<dbReference type="InterPro" id="IPR014748">
    <property type="entry name" value="Enoyl-CoA_hydra_C"/>
</dbReference>
<keyword evidence="6" id="KW-1185">Reference proteome</keyword>
<dbReference type="GO" id="GO:0006635">
    <property type="term" value="P:fatty acid beta-oxidation"/>
    <property type="evidence" value="ECO:0007669"/>
    <property type="project" value="TreeGrafter"/>
</dbReference>
<sequence>MYKHIITSADEGIFIIKINRPEVRNAVNHDCAHEMARAFEQLDNDTSLRAAILTGTDEVFSTGMDLKAFASTRSRPHVEGRGFGGLAEKPPAKPLIAAVEGYALAGGFEMVLACDLIVASSVARFGLPEVKRGLVAGSGGMLRLPRRLPYHIAMELILTGDQITAERAAEFGLINRLCEPGTALRTSIELARRIVENAPLALHIAKKIVNEGLDWPQSEMFERQRPLKTFVSSSKDALEGARAFAEKRKPVWRGE</sequence>
<name>A0A2R4XFZ1_9BURK</name>
<dbReference type="NCBIfam" id="NF006100">
    <property type="entry name" value="PRK08252.1"/>
    <property type="match status" value="1"/>
</dbReference>
<dbReference type="RefSeq" id="WP_108620156.1">
    <property type="nucleotide sequence ID" value="NZ_CP028901.1"/>
</dbReference>
<dbReference type="AlphaFoldDB" id="A0A2R4XFZ1"/>
<dbReference type="EC" id="4.2.1.17" evidence="5"/>
<dbReference type="PROSITE" id="PS00166">
    <property type="entry name" value="ENOYL_COA_HYDRATASE"/>
    <property type="match status" value="1"/>
</dbReference>
<evidence type="ECO:0000256" key="4">
    <source>
        <dbReference type="RuleBase" id="RU003707"/>
    </source>
</evidence>
<dbReference type="EMBL" id="CP028901">
    <property type="protein sequence ID" value="AWB32715.1"/>
    <property type="molecule type" value="Genomic_DNA"/>
</dbReference>
<dbReference type="OrthoDB" id="9774843at2"/>
<proteinExistence type="inferred from homology"/>
<evidence type="ECO:0000256" key="2">
    <source>
        <dbReference type="ARBA" id="ARBA00023098"/>
    </source>
</evidence>